<dbReference type="EnsemblFungi" id="FOXG_13310T0">
    <property type="protein sequence ID" value="FOXG_13310P0"/>
    <property type="gene ID" value="FOXG_13310"/>
</dbReference>
<evidence type="ECO:0000313" key="3">
    <source>
        <dbReference type="EnsemblFungi" id="FOXG_13310P0"/>
    </source>
</evidence>
<dbReference type="InterPro" id="IPR036291">
    <property type="entry name" value="NAD(P)-bd_dom_sf"/>
</dbReference>
<dbReference type="STRING" id="426428.A0A0D2YAI4"/>
<name>A0A0D2YAI4_FUSOF</name>
<sequence length="286" mass="31065">MDNFVSFTKTWHNKPYPSIDPTRPELSAAGKFVAITGGGTGIGRSIAIAFAQAGASTIAILGRRLDRLETAAAEIAEASGGKTNVIFEAVDISQRSKLDAAVPNLVKKADGAKVDILISNAGVSPDVGAVVGFDEAEFRRGIELNVIGAFNTLQSFGPFLTSNAYIFNTSTGMVHLRPIAQGWAYTAVKAAVFKMFEYLQDDNPEWHVVQIQPGVIRTELNERFDVVGQDDPALAAQFYVWLASPEAEFLKGKFVWVNWDVDELKARADEIKNSLLFKVILNGVPM</sequence>
<dbReference type="PANTHER" id="PTHR42901">
    <property type="entry name" value="ALCOHOL DEHYDROGENASE"/>
    <property type="match status" value="1"/>
</dbReference>
<dbReference type="InterPro" id="IPR002347">
    <property type="entry name" value="SDR_fam"/>
</dbReference>
<dbReference type="AlphaFoldDB" id="A0A0D2YAI4"/>
<accession>A0A0D2YAI4</accession>
<protein>
    <submittedName>
        <fullName evidence="3">Uncharacterized protein</fullName>
    </submittedName>
</protein>
<dbReference type="Gene3D" id="3.40.50.720">
    <property type="entry name" value="NAD(P)-binding Rossmann-like Domain"/>
    <property type="match status" value="1"/>
</dbReference>
<organism evidence="3 4">
    <name type="scientific">Fusarium oxysporum (strain Fo5176)</name>
    <name type="common">Fusarium vascular wilt</name>
    <dbReference type="NCBI Taxonomy" id="660025"/>
    <lineage>
        <taxon>Eukaryota</taxon>
        <taxon>Fungi</taxon>
        <taxon>Dikarya</taxon>
        <taxon>Ascomycota</taxon>
        <taxon>Pezizomycotina</taxon>
        <taxon>Sordariomycetes</taxon>
        <taxon>Hypocreomycetidae</taxon>
        <taxon>Hypocreales</taxon>
        <taxon>Nectriaceae</taxon>
        <taxon>Fusarium</taxon>
        <taxon>Fusarium oxysporum species complex</taxon>
    </lineage>
</organism>
<dbReference type="PRINTS" id="PR00081">
    <property type="entry name" value="GDHRDH"/>
</dbReference>
<dbReference type="Proteomes" id="UP000002489">
    <property type="component" value="Unassembled WGS sequence"/>
</dbReference>
<proteinExistence type="inferred from homology"/>
<dbReference type="GO" id="GO:0016491">
    <property type="term" value="F:oxidoreductase activity"/>
    <property type="evidence" value="ECO:0007669"/>
    <property type="project" value="UniProtKB-KW"/>
</dbReference>
<keyword evidence="2" id="KW-0560">Oxidoreductase</keyword>
<dbReference type="PANTHER" id="PTHR42901:SF1">
    <property type="entry name" value="ALCOHOL DEHYDROGENASE"/>
    <property type="match status" value="1"/>
</dbReference>
<evidence type="ECO:0000313" key="4">
    <source>
        <dbReference type="Proteomes" id="UP000002489"/>
    </source>
</evidence>
<dbReference type="SUPFAM" id="SSF51735">
    <property type="entry name" value="NAD(P)-binding Rossmann-fold domains"/>
    <property type="match status" value="1"/>
</dbReference>
<evidence type="ECO:0000256" key="1">
    <source>
        <dbReference type="ARBA" id="ARBA00006484"/>
    </source>
</evidence>
<dbReference type="Pfam" id="PF00106">
    <property type="entry name" value="adh_short"/>
    <property type="match status" value="1"/>
</dbReference>
<dbReference type="VEuPathDB" id="FungiDB:FOXG_13310"/>
<dbReference type="CDD" id="cd05233">
    <property type="entry name" value="SDR_c"/>
    <property type="match status" value="1"/>
</dbReference>
<gene>
    <name evidence="3" type="primary">28954576</name>
</gene>
<reference evidence="4" key="1">
    <citation type="journal article" date="2012" name="Mol. Plant Microbe Interact.">
        <title>A highly conserved effector in Fusarium oxysporum is required for full virulence on Arabidopsis.</title>
        <authorList>
            <person name="Thatcher L.F."/>
            <person name="Gardiner D.M."/>
            <person name="Kazan K."/>
            <person name="Manners J."/>
        </authorList>
    </citation>
    <scope>NUCLEOTIDE SEQUENCE [LARGE SCALE GENOMIC DNA]</scope>
    <source>
        <strain evidence="4">Fo5176</strain>
    </source>
</reference>
<reference evidence="3" key="2">
    <citation type="submission" date="2025-08" db="UniProtKB">
        <authorList>
            <consortium name="EnsemblFungi"/>
        </authorList>
    </citation>
    <scope>IDENTIFICATION</scope>
    <source>
        <strain evidence="3">4287 / CBS 123668 / FGSC 9935 / NRRL 34936</strain>
    </source>
</reference>
<evidence type="ECO:0000256" key="2">
    <source>
        <dbReference type="ARBA" id="ARBA00023002"/>
    </source>
</evidence>
<comment type="similarity">
    <text evidence="1">Belongs to the short-chain dehydrogenases/reductases (SDR) family.</text>
</comment>